<sequence>MTPSKLESEPDSDHSILSGSLSVTTDSPATSYQNQDIKNKGATESRKKVTKLRSIKLVKLPSLRFSTRQSKIQSSYLCALSSDAASSVQPPQIDASSPNYMKTTTSSDAKKESLQKSVRALSRRSSFKPSKSLTRVSSTKFRRSLMRKSSGGSDVKKKLKKSRSIKLGRRSSVVLPDDSDASPNHLKSTECSDVENTCFQASFHNSESCLSSNDESKRSSSNLNMNIASGKKSIRVVTRTSVLRPPKVLTKMASLRTKRLKKSSQLLDSTVHKATCSSALKDSKITDHLELQPGGSETEGISATKVCPYSYCSLHGHQRSTVPPLRRFVSMRRRMLKTQKSIKLDNQVFRGAKCSNNTKKGIRRSKTIGRRDASVLETANKSGAVTSIRKMAEPKADVNEESSSNGGDGEDTVRSGSSAEIMIGEPSHSHLHLKENLQMSKFPTAEKNDVPTCLLQRETSKECSHKCTLDHPEHVDFSLEKTESPKQCDMLPFDESACSCHEEVPEDGIVHKEVNGDRVSSLNLDVFKGYLKLNISQENTSAGVDKELFNVSRNLTQKIIVESKEINGMGSSPSAGELLEAQTAAGEESNEDSSADSESDQIADVVDRTGIGKQKSIGLWNLIYQHMVSGIAEGDEMQPPVNKMNKEEQEDDAMKKPGPFSDFSGVDQNISKMEHDGGSPHIQLYQRNAIKLVQEAFDKILAEIPDHASDDQSMNGGTTSDKELAEKNHDEGKELSTVQAQKEINSEADKINGPEGEKAESKVERKANQQKPNSWSNLKKIIILRKFVKELEKVRNINPRKPQYLPGQPEPEGEKIHLRHLAMGGRKNSEEWMLDYALQQVISTLAPAQKRKVALLVQAFETVGPLPEISPTSNVAASSHATPVQTSTASSYQRSFETGEETSFEISLYKTLHCEICSQNQDQVVCDSWTAEKHIPESLLELKEPSSESGSIHTTRGNLASDTTADQRYSNSADVASTSLDEFLVKEEVIKEVCLISASEVHDSDSGQELASNYQINASGENSDQLKSHIPKTLEGSIASNNVMITSVPVTEMVEESYKAKEVKTMLQNKFLQALTPHEEFKSSSADVAYEKQKNVRLWSLIYKHMISGNATVLDEATDKEEQSDDANTSYGKHNVFSHQRHPVRSKHIEMENHGTDNQKVDLLQMEAIRMVEEAIDEISLPDSQDDSPDDQSVTKDSIPFQEHLERQPDVRGEYSISTSILPTKKSNGESKKSKMEQMTLDSRKPCQNSEKNKTEFEENKPKLSTQKSWGNLKKLILLNRFVKAMEKVKKFNPREPRFLPFDPEKEPEKVQLRHQEMEDRKNADEWMLDYALQQVVAKLTPARKRKVELLIEAFETVIPTIGS</sequence>
<dbReference type="GO" id="GO:0005516">
    <property type="term" value="F:calmodulin binding"/>
    <property type="evidence" value="ECO:0007669"/>
    <property type="project" value="InterPro"/>
</dbReference>
<feature type="compositionally biased region" description="Polar residues" evidence="1">
    <location>
        <begin position="1216"/>
        <end position="1226"/>
    </location>
</feature>
<proteinExistence type="predicted"/>
<dbReference type="Pfam" id="PF07839">
    <property type="entry name" value="CaM_binding"/>
    <property type="match status" value="2"/>
</dbReference>
<feature type="region of interest" description="Disordered" evidence="1">
    <location>
        <begin position="385"/>
        <end position="415"/>
    </location>
</feature>
<feature type="region of interest" description="Disordered" evidence="1">
    <location>
        <begin position="87"/>
        <end position="187"/>
    </location>
</feature>
<evidence type="ECO:0000313" key="3">
    <source>
        <dbReference type="EMBL" id="EEF32281.1"/>
    </source>
</evidence>
<feature type="domain" description="Calmodulin-binding" evidence="2">
    <location>
        <begin position="747"/>
        <end position="865"/>
    </location>
</feature>
<dbReference type="Proteomes" id="UP000008311">
    <property type="component" value="Unassembled WGS sequence"/>
</dbReference>
<feature type="region of interest" description="Disordered" evidence="1">
    <location>
        <begin position="1"/>
        <end position="49"/>
    </location>
</feature>
<reference evidence="4" key="1">
    <citation type="journal article" date="2010" name="Nat. Biotechnol.">
        <title>Draft genome sequence of the oilseed species Ricinus communis.</title>
        <authorList>
            <person name="Chan A.P."/>
            <person name="Crabtree J."/>
            <person name="Zhao Q."/>
            <person name="Lorenzi H."/>
            <person name="Orvis J."/>
            <person name="Puiu D."/>
            <person name="Melake-Berhan A."/>
            <person name="Jones K.M."/>
            <person name="Redman J."/>
            <person name="Chen G."/>
            <person name="Cahoon E.B."/>
            <person name="Gedil M."/>
            <person name="Stanke M."/>
            <person name="Haas B.J."/>
            <person name="Wortman J.R."/>
            <person name="Fraser-Liggett C.M."/>
            <person name="Ravel J."/>
            <person name="Rabinowicz P.D."/>
        </authorList>
    </citation>
    <scope>NUCLEOTIDE SEQUENCE [LARGE SCALE GENOMIC DNA]</scope>
    <source>
        <strain evidence="4">cv. Hale</strain>
    </source>
</reference>
<feature type="region of interest" description="Disordered" evidence="1">
    <location>
        <begin position="1179"/>
        <end position="1264"/>
    </location>
</feature>
<dbReference type="STRING" id="3988.B9SVR3"/>
<feature type="compositionally biased region" description="Basic residues" evidence="1">
    <location>
        <begin position="157"/>
        <end position="169"/>
    </location>
</feature>
<dbReference type="OrthoDB" id="1096728at2759"/>
<dbReference type="EMBL" id="EQ974174">
    <property type="protein sequence ID" value="EEF32281.1"/>
    <property type="molecule type" value="Genomic_DNA"/>
</dbReference>
<feature type="compositionally biased region" description="Basic and acidic residues" evidence="1">
    <location>
        <begin position="1203"/>
        <end position="1213"/>
    </location>
</feature>
<feature type="compositionally biased region" description="Polar residues" evidence="1">
    <location>
        <begin position="87"/>
        <end position="107"/>
    </location>
</feature>
<feature type="compositionally biased region" description="Acidic residues" evidence="1">
    <location>
        <begin position="588"/>
        <end position="601"/>
    </location>
</feature>
<feature type="compositionally biased region" description="Basic and acidic residues" evidence="1">
    <location>
        <begin position="1227"/>
        <end position="1236"/>
    </location>
</feature>
<feature type="domain" description="Calmodulin-binding" evidence="2">
    <location>
        <begin position="1246"/>
        <end position="1360"/>
    </location>
</feature>
<evidence type="ECO:0000313" key="4">
    <source>
        <dbReference type="Proteomes" id="UP000008311"/>
    </source>
</evidence>
<accession>B9SVR3</accession>
<dbReference type="InterPro" id="IPR044681">
    <property type="entry name" value="PICBP-like"/>
</dbReference>
<feature type="region of interest" description="Disordered" evidence="1">
    <location>
        <begin position="1117"/>
        <end position="1141"/>
    </location>
</feature>
<feature type="compositionally biased region" description="Basic and acidic residues" evidence="1">
    <location>
        <begin position="37"/>
        <end position="47"/>
    </location>
</feature>
<organism evidence="3 4">
    <name type="scientific">Ricinus communis</name>
    <name type="common">Castor bean</name>
    <dbReference type="NCBI Taxonomy" id="3988"/>
    <lineage>
        <taxon>Eukaryota</taxon>
        <taxon>Viridiplantae</taxon>
        <taxon>Streptophyta</taxon>
        <taxon>Embryophyta</taxon>
        <taxon>Tracheophyta</taxon>
        <taxon>Spermatophyta</taxon>
        <taxon>Magnoliopsida</taxon>
        <taxon>eudicotyledons</taxon>
        <taxon>Gunneridae</taxon>
        <taxon>Pentapetalae</taxon>
        <taxon>rosids</taxon>
        <taxon>fabids</taxon>
        <taxon>Malpighiales</taxon>
        <taxon>Euphorbiaceae</taxon>
        <taxon>Acalyphoideae</taxon>
        <taxon>Acalypheae</taxon>
        <taxon>Ricinus</taxon>
    </lineage>
</organism>
<feature type="region of interest" description="Disordered" evidence="1">
    <location>
        <begin position="940"/>
        <end position="966"/>
    </location>
</feature>
<dbReference type="InParanoid" id="B9SVR3"/>
<feature type="compositionally biased region" description="Polar residues" evidence="1">
    <location>
        <begin position="15"/>
        <end position="36"/>
    </location>
</feature>
<dbReference type="SMART" id="SM01054">
    <property type="entry name" value="CaM_binding"/>
    <property type="match status" value="2"/>
</dbReference>
<feature type="compositionally biased region" description="Basic and acidic residues" evidence="1">
    <location>
        <begin position="1"/>
        <end position="14"/>
    </location>
</feature>
<gene>
    <name evidence="3" type="ORF">RCOM_0254640</name>
</gene>
<evidence type="ECO:0000259" key="2">
    <source>
        <dbReference type="SMART" id="SM01054"/>
    </source>
</evidence>
<feature type="region of interest" description="Disordered" evidence="1">
    <location>
        <begin position="581"/>
        <end position="601"/>
    </location>
</feature>
<feature type="compositionally biased region" description="Polar residues" evidence="1">
    <location>
        <begin position="950"/>
        <end position="966"/>
    </location>
</feature>
<feature type="region of interest" description="Disordered" evidence="1">
    <location>
        <begin position="728"/>
        <end position="772"/>
    </location>
</feature>
<feature type="compositionally biased region" description="Basic and acidic residues" evidence="1">
    <location>
        <begin position="744"/>
        <end position="767"/>
    </location>
</feature>
<dbReference type="eggNOG" id="ENOG502QV73">
    <property type="taxonomic scope" value="Eukaryota"/>
</dbReference>
<dbReference type="KEGG" id="rcu:8268025"/>
<feature type="compositionally biased region" description="Polar residues" evidence="1">
    <location>
        <begin position="127"/>
        <end position="139"/>
    </location>
</feature>
<name>B9SVR3_RICCO</name>
<dbReference type="InterPro" id="IPR012417">
    <property type="entry name" value="CaM-bd_dom_pln"/>
</dbReference>
<feature type="compositionally biased region" description="Basic and acidic residues" evidence="1">
    <location>
        <begin position="1251"/>
        <end position="1262"/>
    </location>
</feature>
<dbReference type="PANTHER" id="PTHR33923">
    <property type="entry name" value="CALMODULIN-BINDING PROTEIN-RELATED"/>
    <property type="match status" value="1"/>
</dbReference>
<evidence type="ECO:0000256" key="1">
    <source>
        <dbReference type="SAM" id="MobiDB-lite"/>
    </source>
</evidence>
<dbReference type="PANTHER" id="PTHR33923:SF3">
    <property type="entry name" value="CALMODULIN BINDING PROTEIN PICBP"/>
    <property type="match status" value="1"/>
</dbReference>
<keyword evidence="4" id="KW-1185">Reference proteome</keyword>
<protein>
    <recommendedName>
        <fullName evidence="2">Calmodulin-binding domain-containing protein</fullName>
    </recommendedName>
</protein>